<keyword evidence="3" id="KW-1185">Reference proteome</keyword>
<evidence type="ECO:0000313" key="2">
    <source>
        <dbReference type="EMBL" id="GBP75907.1"/>
    </source>
</evidence>
<name>A0A4C1YND9_EUMVA</name>
<evidence type="ECO:0000256" key="1">
    <source>
        <dbReference type="SAM" id="MobiDB-lite"/>
    </source>
</evidence>
<reference evidence="2 3" key="1">
    <citation type="journal article" date="2019" name="Commun. Biol.">
        <title>The bagworm genome reveals a unique fibroin gene that provides high tensile strength.</title>
        <authorList>
            <person name="Kono N."/>
            <person name="Nakamura H."/>
            <person name="Ohtoshi R."/>
            <person name="Tomita M."/>
            <person name="Numata K."/>
            <person name="Arakawa K."/>
        </authorList>
    </citation>
    <scope>NUCLEOTIDE SEQUENCE [LARGE SCALE GENOMIC DNA]</scope>
</reference>
<evidence type="ECO:0000313" key="3">
    <source>
        <dbReference type="Proteomes" id="UP000299102"/>
    </source>
</evidence>
<organism evidence="2 3">
    <name type="scientific">Eumeta variegata</name>
    <name type="common">Bagworm moth</name>
    <name type="synonym">Eumeta japonica</name>
    <dbReference type="NCBI Taxonomy" id="151549"/>
    <lineage>
        <taxon>Eukaryota</taxon>
        <taxon>Metazoa</taxon>
        <taxon>Ecdysozoa</taxon>
        <taxon>Arthropoda</taxon>
        <taxon>Hexapoda</taxon>
        <taxon>Insecta</taxon>
        <taxon>Pterygota</taxon>
        <taxon>Neoptera</taxon>
        <taxon>Endopterygota</taxon>
        <taxon>Lepidoptera</taxon>
        <taxon>Glossata</taxon>
        <taxon>Ditrysia</taxon>
        <taxon>Tineoidea</taxon>
        <taxon>Psychidae</taxon>
        <taxon>Oiketicinae</taxon>
        <taxon>Eumeta</taxon>
    </lineage>
</organism>
<proteinExistence type="predicted"/>
<gene>
    <name evidence="2" type="ORF">EVAR_11020_1</name>
</gene>
<dbReference type="Proteomes" id="UP000299102">
    <property type="component" value="Unassembled WGS sequence"/>
</dbReference>
<dbReference type="AlphaFoldDB" id="A0A4C1YND9"/>
<sequence length="90" mass="9524">MNKGVLNKRLSSLPRAPPPPPVAHRPRTHRIRGGGCGGGGLCFFAARVTCTRCGRGPVDTAGVGIRRPGAALPWRRHRDTLPPSRSAAPN</sequence>
<feature type="region of interest" description="Disordered" evidence="1">
    <location>
        <begin position="70"/>
        <end position="90"/>
    </location>
</feature>
<accession>A0A4C1YND9</accession>
<comment type="caution">
    <text evidence="2">The sequence shown here is derived from an EMBL/GenBank/DDBJ whole genome shotgun (WGS) entry which is preliminary data.</text>
</comment>
<protein>
    <submittedName>
        <fullName evidence="2">Uncharacterized protein</fullName>
    </submittedName>
</protein>
<feature type="region of interest" description="Disordered" evidence="1">
    <location>
        <begin position="1"/>
        <end position="35"/>
    </location>
</feature>
<dbReference type="EMBL" id="BGZK01001266">
    <property type="protein sequence ID" value="GBP75907.1"/>
    <property type="molecule type" value="Genomic_DNA"/>
</dbReference>